<organism evidence="17 18">
    <name type="scientific">Desulfurella multipotens</name>
    <dbReference type="NCBI Taxonomy" id="79269"/>
    <lineage>
        <taxon>Bacteria</taxon>
        <taxon>Pseudomonadati</taxon>
        <taxon>Campylobacterota</taxon>
        <taxon>Desulfurellia</taxon>
        <taxon>Desulfurellales</taxon>
        <taxon>Desulfurellaceae</taxon>
        <taxon>Desulfurella</taxon>
    </lineage>
</organism>
<evidence type="ECO:0000256" key="11">
    <source>
        <dbReference type="ARBA" id="ARBA00038053"/>
    </source>
</evidence>
<evidence type="ECO:0000256" key="6">
    <source>
        <dbReference type="ARBA" id="ARBA00022984"/>
    </source>
</evidence>
<feature type="transmembrane region" description="Helical" evidence="16">
    <location>
        <begin position="301"/>
        <end position="324"/>
    </location>
</feature>
<dbReference type="GO" id="GO:0032153">
    <property type="term" value="C:cell division site"/>
    <property type="evidence" value="ECO:0007669"/>
    <property type="project" value="TreeGrafter"/>
</dbReference>
<dbReference type="GO" id="GO:0005886">
    <property type="term" value="C:plasma membrane"/>
    <property type="evidence" value="ECO:0007669"/>
    <property type="project" value="TreeGrafter"/>
</dbReference>
<dbReference type="GO" id="GO:0015648">
    <property type="term" value="F:lipid-linked peptidoglycan transporter activity"/>
    <property type="evidence" value="ECO:0007669"/>
    <property type="project" value="TreeGrafter"/>
</dbReference>
<evidence type="ECO:0000256" key="13">
    <source>
        <dbReference type="ARBA" id="ARBA00041418"/>
    </source>
</evidence>
<evidence type="ECO:0000256" key="2">
    <source>
        <dbReference type="ARBA" id="ARBA00022676"/>
    </source>
</evidence>
<dbReference type="OrthoDB" id="9768187at2"/>
<evidence type="ECO:0000256" key="7">
    <source>
        <dbReference type="ARBA" id="ARBA00022989"/>
    </source>
</evidence>
<dbReference type="EC" id="2.4.99.28" evidence="14"/>
<dbReference type="PANTHER" id="PTHR30474">
    <property type="entry name" value="CELL CYCLE PROTEIN"/>
    <property type="match status" value="1"/>
</dbReference>
<evidence type="ECO:0000313" key="17">
    <source>
        <dbReference type="EMBL" id="SDC93579.1"/>
    </source>
</evidence>
<dbReference type="InterPro" id="IPR001182">
    <property type="entry name" value="FtsW/RodA"/>
</dbReference>
<keyword evidence="4 16" id="KW-0812">Transmembrane</keyword>
<comment type="subcellular location">
    <subcellularLocation>
        <location evidence="1">Membrane</location>
        <topology evidence="1">Multi-pass membrane protein</topology>
    </subcellularLocation>
</comment>
<evidence type="ECO:0000313" key="18">
    <source>
        <dbReference type="Proteomes" id="UP000199411"/>
    </source>
</evidence>
<feature type="transmembrane region" description="Helical" evidence="16">
    <location>
        <begin position="330"/>
        <end position="354"/>
    </location>
</feature>
<dbReference type="Proteomes" id="UP000199411">
    <property type="component" value="Unassembled WGS sequence"/>
</dbReference>
<evidence type="ECO:0000256" key="1">
    <source>
        <dbReference type="ARBA" id="ARBA00004141"/>
    </source>
</evidence>
<dbReference type="AlphaFoldDB" id="A0A1G6QMQ2"/>
<keyword evidence="18" id="KW-1185">Reference proteome</keyword>
<evidence type="ECO:0000256" key="12">
    <source>
        <dbReference type="ARBA" id="ARBA00041185"/>
    </source>
</evidence>
<evidence type="ECO:0000256" key="5">
    <source>
        <dbReference type="ARBA" id="ARBA00022960"/>
    </source>
</evidence>
<keyword evidence="17" id="KW-0132">Cell division</keyword>
<evidence type="ECO:0000256" key="4">
    <source>
        <dbReference type="ARBA" id="ARBA00022692"/>
    </source>
</evidence>
<dbReference type="PANTHER" id="PTHR30474:SF2">
    <property type="entry name" value="PEPTIDOGLYCAN GLYCOSYLTRANSFERASE FTSW-RELATED"/>
    <property type="match status" value="1"/>
</dbReference>
<feature type="transmembrane region" description="Helical" evidence="16">
    <location>
        <begin position="138"/>
        <end position="156"/>
    </location>
</feature>
<comment type="catalytic activity">
    <reaction evidence="15">
        <text>[GlcNAc-(1-&gt;4)-Mur2Ac(oyl-L-Ala-gamma-D-Glu-L-Lys-D-Ala-D-Ala)](n)-di-trans,octa-cis-undecaprenyl diphosphate + beta-D-GlcNAc-(1-&gt;4)-Mur2Ac(oyl-L-Ala-gamma-D-Glu-L-Lys-D-Ala-D-Ala)-di-trans,octa-cis-undecaprenyl diphosphate = [GlcNAc-(1-&gt;4)-Mur2Ac(oyl-L-Ala-gamma-D-Glu-L-Lys-D-Ala-D-Ala)](n+1)-di-trans,octa-cis-undecaprenyl diphosphate + di-trans,octa-cis-undecaprenyl diphosphate + H(+)</text>
        <dbReference type="Rhea" id="RHEA:23708"/>
        <dbReference type="Rhea" id="RHEA-COMP:9602"/>
        <dbReference type="Rhea" id="RHEA-COMP:9603"/>
        <dbReference type="ChEBI" id="CHEBI:15378"/>
        <dbReference type="ChEBI" id="CHEBI:58405"/>
        <dbReference type="ChEBI" id="CHEBI:60033"/>
        <dbReference type="ChEBI" id="CHEBI:78435"/>
        <dbReference type="EC" id="2.4.99.28"/>
    </reaction>
</comment>
<comment type="similarity">
    <text evidence="11">Belongs to the SEDS family. FtsW subfamily.</text>
</comment>
<feature type="transmembrane region" description="Helical" evidence="16">
    <location>
        <begin position="74"/>
        <end position="97"/>
    </location>
</feature>
<feature type="transmembrane region" description="Helical" evidence="16">
    <location>
        <begin position="12"/>
        <end position="29"/>
    </location>
</feature>
<feature type="transmembrane region" description="Helical" evidence="16">
    <location>
        <begin position="162"/>
        <end position="179"/>
    </location>
</feature>
<evidence type="ECO:0000256" key="16">
    <source>
        <dbReference type="SAM" id="Phobius"/>
    </source>
</evidence>
<evidence type="ECO:0000256" key="10">
    <source>
        <dbReference type="ARBA" id="ARBA00033270"/>
    </source>
</evidence>
<evidence type="ECO:0000256" key="9">
    <source>
        <dbReference type="ARBA" id="ARBA00032370"/>
    </source>
</evidence>
<evidence type="ECO:0000256" key="8">
    <source>
        <dbReference type="ARBA" id="ARBA00023136"/>
    </source>
</evidence>
<name>A0A1G6QMQ2_9BACT</name>
<feature type="transmembrane region" description="Helical" evidence="16">
    <location>
        <begin position="103"/>
        <end position="126"/>
    </location>
</feature>
<keyword evidence="17" id="KW-0131">Cell cycle</keyword>
<dbReference type="EMBL" id="FMYU01000012">
    <property type="protein sequence ID" value="SDC93579.1"/>
    <property type="molecule type" value="Genomic_DNA"/>
</dbReference>
<feature type="transmembrane region" description="Helical" evidence="16">
    <location>
        <begin position="186"/>
        <end position="204"/>
    </location>
</feature>
<feature type="transmembrane region" description="Helical" evidence="16">
    <location>
        <begin position="49"/>
        <end position="67"/>
    </location>
</feature>
<dbReference type="Pfam" id="PF01098">
    <property type="entry name" value="FTSW_RODA_SPOVE"/>
    <property type="match status" value="1"/>
</dbReference>
<dbReference type="GO" id="GO:0008360">
    <property type="term" value="P:regulation of cell shape"/>
    <property type="evidence" value="ECO:0007669"/>
    <property type="project" value="UniProtKB-KW"/>
</dbReference>
<proteinExistence type="inferred from homology"/>
<dbReference type="GO" id="GO:0051301">
    <property type="term" value="P:cell division"/>
    <property type="evidence" value="ECO:0007669"/>
    <property type="project" value="UniProtKB-KW"/>
</dbReference>
<feature type="transmembrane region" description="Helical" evidence="16">
    <location>
        <begin position="267"/>
        <end position="289"/>
    </location>
</feature>
<dbReference type="RefSeq" id="WP_092129500.1">
    <property type="nucleotide sequence ID" value="NZ_FMYU01000012.1"/>
</dbReference>
<keyword evidence="8 16" id="KW-0472">Membrane</keyword>
<dbReference type="GO" id="GO:0008955">
    <property type="term" value="F:peptidoglycan glycosyltransferase activity"/>
    <property type="evidence" value="ECO:0007669"/>
    <property type="project" value="UniProtKB-EC"/>
</dbReference>
<protein>
    <recommendedName>
        <fullName evidence="12">Probable peptidoglycan glycosyltransferase FtsW</fullName>
        <ecNumber evidence="14">2.4.99.28</ecNumber>
    </recommendedName>
    <alternativeName>
        <fullName evidence="13">Cell division protein FtsW</fullName>
    </alternativeName>
    <alternativeName>
        <fullName evidence="10">Cell wall polymerase</fullName>
    </alternativeName>
    <alternativeName>
        <fullName evidence="9">Peptidoglycan polymerase</fullName>
    </alternativeName>
</protein>
<sequence length="358" mass="40375">MTKHRAFEPTIIIFCTFILVFIGLVETWSASNYFFFQHFGKPNFLLKRYLIYIVVSFFVGLFFYKINPQKLRQLIPVFLSLAIVFLIALHLGFGVNIRGAVRWFNFGFFSFEPTEFARFAFILYLADFIDRKYESLNDLNVISPLFLVFGIIALLIISQPDIGGAFLFCLVVLLVLYIFGLRTSYIGIILALGVIVFSLVFLVHPERLQRLSSFIHNNHLPYQVHQGFIALAGGGLFGRGIGNGSFKSLFLPDAYNDFIIASIGEDLGFLGVLLVIILLFLLIYSIFSIANKLNNYYEKAFVFGTGFLFSIQILINLFSVFHLIPTKGTVLPFVSYGGSSLVVNAMFIGAVLGLSRKL</sequence>
<gene>
    <name evidence="17" type="ORF">SAMN05660835_01619</name>
</gene>
<keyword evidence="3" id="KW-0808">Transferase</keyword>
<keyword evidence="6" id="KW-0573">Peptidoglycan synthesis</keyword>
<keyword evidence="5" id="KW-0133">Cell shape</keyword>
<keyword evidence="7 16" id="KW-1133">Transmembrane helix</keyword>
<evidence type="ECO:0000256" key="15">
    <source>
        <dbReference type="ARBA" id="ARBA00049902"/>
    </source>
</evidence>
<keyword evidence="2" id="KW-0328">Glycosyltransferase</keyword>
<accession>A0A1G6QMQ2</accession>
<evidence type="ECO:0000256" key="14">
    <source>
        <dbReference type="ARBA" id="ARBA00044770"/>
    </source>
</evidence>
<evidence type="ECO:0000256" key="3">
    <source>
        <dbReference type="ARBA" id="ARBA00022679"/>
    </source>
</evidence>
<reference evidence="18" key="1">
    <citation type="submission" date="2016-10" db="EMBL/GenBank/DDBJ databases">
        <authorList>
            <person name="Varghese N."/>
            <person name="Submissions S."/>
        </authorList>
    </citation>
    <scope>NUCLEOTIDE SEQUENCE [LARGE SCALE GENOMIC DNA]</scope>
    <source>
        <strain evidence="18">DSM 8415</strain>
    </source>
</reference>
<dbReference type="GO" id="GO:0009252">
    <property type="term" value="P:peptidoglycan biosynthetic process"/>
    <property type="evidence" value="ECO:0007669"/>
    <property type="project" value="UniProtKB-KW"/>
</dbReference>